<organism evidence="1 2">
    <name type="scientific">Clostridium beijerinckii</name>
    <name type="common">Clostridium MP</name>
    <dbReference type="NCBI Taxonomy" id="1520"/>
    <lineage>
        <taxon>Bacteria</taxon>
        <taxon>Bacillati</taxon>
        <taxon>Bacillota</taxon>
        <taxon>Clostridia</taxon>
        <taxon>Eubacteriales</taxon>
        <taxon>Clostridiaceae</taxon>
        <taxon>Clostridium</taxon>
    </lineage>
</organism>
<sequence length="60" mass="7136">MDERRTDEYKYELEMCEHYYIDEDEGQEVRSLCFKTGNGYNASNGVITNVRNTISKYNLE</sequence>
<name>A0AAW3WAA0_CLOBE</name>
<evidence type="ECO:0000313" key="2">
    <source>
        <dbReference type="Proteomes" id="UP001194098"/>
    </source>
</evidence>
<protein>
    <submittedName>
        <fullName evidence="1">Uncharacterized protein</fullName>
    </submittedName>
</protein>
<proteinExistence type="predicted"/>
<dbReference type="Proteomes" id="UP001194098">
    <property type="component" value="Unassembled WGS sequence"/>
</dbReference>
<comment type="caution">
    <text evidence="1">The sequence shown here is derived from an EMBL/GenBank/DDBJ whole genome shotgun (WGS) entry which is preliminary data.</text>
</comment>
<dbReference type="EMBL" id="JABAGV010000029">
    <property type="protein sequence ID" value="MBC2475532.1"/>
    <property type="molecule type" value="Genomic_DNA"/>
</dbReference>
<evidence type="ECO:0000313" key="1">
    <source>
        <dbReference type="EMBL" id="MBC2475532.1"/>
    </source>
</evidence>
<dbReference type="AlphaFoldDB" id="A0AAW3WAA0"/>
<accession>A0AAW3WAA0</accession>
<gene>
    <name evidence="1" type="ORF">HGI39_12580</name>
</gene>
<dbReference type="RefSeq" id="WP_171780396.1">
    <property type="nucleotide sequence ID" value="NZ_JABAGV010000029.1"/>
</dbReference>
<reference evidence="1" key="1">
    <citation type="submission" date="2020-04" db="EMBL/GenBank/DDBJ databases">
        <authorList>
            <person name="Brown S."/>
        </authorList>
    </citation>
    <scope>NUCLEOTIDE SEQUENCE</scope>
    <source>
        <strain evidence="1">DJ015</strain>
    </source>
</reference>
<reference evidence="1" key="2">
    <citation type="journal article" date="2022" name="Nat. Biotechnol.">
        <title>Carbon-negative production of acetone and isopropanol by gas fermentation at industrial pilot scale.</title>
        <authorList>
            <person name="Liew F.E."/>
            <person name="Nogle R."/>
            <person name="Abdalla T."/>
            <person name="Rasor B.J."/>
            <person name="Canter C."/>
            <person name="Jensen R.O."/>
            <person name="Wang L."/>
            <person name="Strutz J."/>
            <person name="Chirania P."/>
            <person name="De Tissera S."/>
            <person name="Mueller A.P."/>
            <person name="Ruan Z."/>
            <person name="Gao A."/>
            <person name="Tran L."/>
            <person name="Engle N.L."/>
            <person name="Bromley J.C."/>
            <person name="Daniell J."/>
            <person name="Conrado R."/>
            <person name="Tschaplinski T.J."/>
            <person name="Giannone R.J."/>
            <person name="Hettich R.L."/>
            <person name="Karim A.S."/>
            <person name="Simpson S.D."/>
            <person name="Brown S.D."/>
            <person name="Leang C."/>
            <person name="Jewett M.C."/>
            <person name="Kopke M."/>
        </authorList>
    </citation>
    <scope>NUCLEOTIDE SEQUENCE</scope>
    <source>
        <strain evidence="1">DJ015</strain>
    </source>
</reference>